<dbReference type="OMA" id="FNWLMPY"/>
<organism evidence="4">
    <name type="scientific">Megalodesulfovibrio gigas</name>
    <name type="common">Desulfovibrio gigas</name>
    <dbReference type="NCBI Taxonomy" id="879"/>
    <lineage>
        <taxon>Bacteria</taxon>
        <taxon>Pseudomonadati</taxon>
        <taxon>Thermodesulfobacteriota</taxon>
        <taxon>Desulfovibrionia</taxon>
        <taxon>Desulfovibrionales</taxon>
        <taxon>Desulfovibrionaceae</taxon>
        <taxon>Megalodesulfovibrio</taxon>
    </lineage>
</organism>
<dbReference type="InterPro" id="IPR002052">
    <property type="entry name" value="DNA_methylase_N6_adenine_CS"/>
</dbReference>
<reference evidence="4" key="1">
    <citation type="journal article" date="2005" name="DNA Seq.">
        <title>Characterisation of the 11 Kb DNA region adjacent to the gene encoding Desulfovibrio gigas flavoredoxin.</title>
        <authorList>
            <person name="Broco M."/>
            <person name="Marques A."/>
            <person name="Oliveira S."/>
            <person name="Rodrigues-Pousada C."/>
        </authorList>
    </citation>
    <scope>NUCLEOTIDE SEQUENCE</scope>
</reference>
<dbReference type="GO" id="GO:0008168">
    <property type="term" value="F:methyltransferase activity"/>
    <property type="evidence" value="ECO:0007669"/>
    <property type="project" value="UniProtKB-KW"/>
</dbReference>
<dbReference type="SUPFAM" id="SSF53335">
    <property type="entry name" value="S-adenosyl-L-methionine-dependent methyltransferases"/>
    <property type="match status" value="1"/>
</dbReference>
<name>Q4VR73_MEGGA</name>
<dbReference type="GO" id="GO:0003676">
    <property type="term" value="F:nucleic acid binding"/>
    <property type="evidence" value="ECO:0007669"/>
    <property type="project" value="InterPro"/>
</dbReference>
<sequence>MRVVSGIYRGRAIRTVDAEGMRPATQKVREALFSALAARGVEWEGARVLDLFAGSGSLGLEALSRGAAEAVFVELHRPAAKGILATCKDFGVPAGRAQVLAEDVLTFLTRGNSARRGFDVCFIDPPYHKNLLPPAVAAVAAHGWVHEDGFLVAEVETRVELPHPPESQHWALCFDRAYGQTRILIWTHTPPQPTPDADASPSIPAPSIP</sequence>
<feature type="region of interest" description="Disordered" evidence="3">
    <location>
        <begin position="188"/>
        <end position="209"/>
    </location>
</feature>
<dbReference type="PANTHER" id="PTHR43542">
    <property type="entry name" value="METHYLTRANSFERASE"/>
    <property type="match status" value="1"/>
</dbReference>
<dbReference type="CDD" id="cd02440">
    <property type="entry name" value="AdoMet_MTases"/>
    <property type="match status" value="1"/>
</dbReference>
<dbReference type="InterPro" id="IPR029063">
    <property type="entry name" value="SAM-dependent_MTases_sf"/>
</dbReference>
<dbReference type="NCBIfam" id="TIGR00095">
    <property type="entry name" value="16S rRNA (guanine(966)-N(2))-methyltransferase RsmD"/>
    <property type="match status" value="1"/>
</dbReference>
<keyword evidence="1 4" id="KW-0489">Methyltransferase</keyword>
<dbReference type="PROSITE" id="PS00092">
    <property type="entry name" value="N6_MTASE"/>
    <property type="match status" value="1"/>
</dbReference>
<dbReference type="GO" id="GO:0031167">
    <property type="term" value="P:rRNA methylation"/>
    <property type="evidence" value="ECO:0007669"/>
    <property type="project" value="InterPro"/>
</dbReference>
<dbReference type="InterPro" id="IPR004398">
    <property type="entry name" value="RNA_MeTrfase_RsmD"/>
</dbReference>
<evidence type="ECO:0000256" key="3">
    <source>
        <dbReference type="SAM" id="MobiDB-lite"/>
    </source>
</evidence>
<accession>Q4VR73</accession>
<dbReference type="AlphaFoldDB" id="Q4VR73"/>
<evidence type="ECO:0000256" key="1">
    <source>
        <dbReference type="ARBA" id="ARBA00022603"/>
    </source>
</evidence>
<dbReference type="PIRSF" id="PIRSF004553">
    <property type="entry name" value="CHP00095"/>
    <property type="match status" value="1"/>
</dbReference>
<dbReference type="EMBL" id="AY702971">
    <property type="protein sequence ID" value="AAW67945.1"/>
    <property type="molecule type" value="Genomic_DNA"/>
</dbReference>
<proteinExistence type="predicted"/>
<dbReference type="Pfam" id="PF03602">
    <property type="entry name" value="Cons_hypoth95"/>
    <property type="match status" value="1"/>
</dbReference>
<evidence type="ECO:0000313" key="4">
    <source>
        <dbReference type="EMBL" id="AAW67945.1"/>
    </source>
</evidence>
<evidence type="ECO:0000256" key="2">
    <source>
        <dbReference type="ARBA" id="ARBA00022679"/>
    </source>
</evidence>
<keyword evidence="2" id="KW-0808">Transferase</keyword>
<protein>
    <submittedName>
        <fullName evidence="4">Putative N6-adenine-specific methylase</fullName>
    </submittedName>
</protein>
<dbReference type="PANTHER" id="PTHR43542:SF1">
    <property type="entry name" value="METHYLTRANSFERASE"/>
    <property type="match status" value="1"/>
</dbReference>
<dbReference type="Gene3D" id="3.40.50.150">
    <property type="entry name" value="Vaccinia Virus protein VP39"/>
    <property type="match status" value="1"/>
</dbReference>